<dbReference type="InterPro" id="IPR011990">
    <property type="entry name" value="TPR-like_helical_dom_sf"/>
</dbReference>
<dbReference type="SUPFAM" id="SSF48452">
    <property type="entry name" value="TPR-like"/>
    <property type="match status" value="1"/>
</dbReference>
<keyword evidence="5" id="KW-0732">Signal</keyword>
<dbReference type="Gene3D" id="2.120.10.30">
    <property type="entry name" value="TolB, C-terminal domain"/>
    <property type="match status" value="1"/>
</dbReference>
<dbReference type="InterPro" id="IPR011042">
    <property type="entry name" value="6-blade_b-propeller_TolB-like"/>
</dbReference>
<dbReference type="SUPFAM" id="SSF49478">
    <property type="entry name" value="Cna protein B-type domain"/>
    <property type="match status" value="1"/>
</dbReference>
<organism evidence="7 8">
    <name type="scientific">Flavobacterium flevense</name>
    <dbReference type="NCBI Taxonomy" id="983"/>
    <lineage>
        <taxon>Bacteria</taxon>
        <taxon>Pseudomonadati</taxon>
        <taxon>Bacteroidota</taxon>
        <taxon>Flavobacteriia</taxon>
        <taxon>Flavobacteriales</taxon>
        <taxon>Flavobacteriaceae</taxon>
        <taxon>Flavobacterium</taxon>
    </lineage>
</organism>
<keyword evidence="8" id="KW-1185">Reference proteome</keyword>
<evidence type="ECO:0000256" key="4">
    <source>
        <dbReference type="PROSITE-ProRule" id="PRU00473"/>
    </source>
</evidence>
<dbReference type="InterPro" id="IPR011659">
    <property type="entry name" value="WD40"/>
</dbReference>
<dbReference type="Proteomes" id="UP000316775">
    <property type="component" value="Unassembled WGS sequence"/>
</dbReference>
<dbReference type="Pfam" id="PF07676">
    <property type="entry name" value="PD40"/>
    <property type="match status" value="1"/>
</dbReference>
<evidence type="ECO:0000313" key="8">
    <source>
        <dbReference type="Proteomes" id="UP000316775"/>
    </source>
</evidence>
<evidence type="ECO:0000313" key="7">
    <source>
        <dbReference type="EMBL" id="GEC73751.1"/>
    </source>
</evidence>
<dbReference type="Pfam" id="PF13620">
    <property type="entry name" value="CarboxypepD_reg"/>
    <property type="match status" value="1"/>
</dbReference>
<dbReference type="EMBL" id="BJNP01000064">
    <property type="protein sequence ID" value="GEC73751.1"/>
    <property type="molecule type" value="Genomic_DNA"/>
</dbReference>
<feature type="signal peptide" evidence="5">
    <location>
        <begin position="1"/>
        <end position="20"/>
    </location>
</feature>
<dbReference type="SUPFAM" id="SSF82171">
    <property type="entry name" value="DPP6 N-terminal domain-like"/>
    <property type="match status" value="1"/>
</dbReference>
<dbReference type="PROSITE" id="PS51123">
    <property type="entry name" value="OMPA_2"/>
    <property type="match status" value="1"/>
</dbReference>
<keyword evidence="3" id="KW-0998">Cell outer membrane</keyword>
<dbReference type="PANTHER" id="PTHR30329:SF21">
    <property type="entry name" value="LIPOPROTEIN YIAD-RELATED"/>
    <property type="match status" value="1"/>
</dbReference>
<comment type="subcellular location">
    <subcellularLocation>
        <location evidence="1">Cell outer membrane</location>
    </subcellularLocation>
</comment>
<sequence length="648" mass="73206">MKKYYISILLFGFFALQLSAQVNSDNKADKEYDRFAYIDAIKTYERMYERGYKSPDMLLKLANAYYFNGDLENAAKYYKELYAAETIVKPEFYYRFAQSLKSIKEYEKADEMMARFNKENGNDLRAKLALTQKDYLEVIKKNSGRYIIENAGINSEYSDYGSSYYKENLVFTTARDTGNFVKRMDPWTGEGFTNLYQSSIDADGSLKDVKRAFKNLNTKFHESTPVFTKDGTTVYFTRNNYNNGKRGKNANETTLLKVYKATLKGESWDAITELPFNSNNYSVAHPALSFDEKTMYFASDMPGTLGQSDIYQVSINEDGTFGTPENLGKTINTEGRETFPFSTEKNELYFASDGHPGLGGLDVFVSKARQDGSFKEVLNVGEPLNSSKDDFGFLFNTNTKIGYVTSNRDGGLGGDDIYKAKETRPIEYPCEQFLAGTVADVETGEMIENAKVSLYDSSYKLLKSATTNAKGEFDFGEVDCEAKYYIKTEKEAYNTDEISTTIADNTGKTIVPVTIEKTLKKVTVGDDIAKAFGIKIIYFDLNKYNIRPDAALELSKILDVMVQNPTIKIDIRSHTDSRNTAAYNEKLSERRAASTKEWLIQNGVNQSRLTAKGYGESQLVNKCADGVECTEEEHQANRRSEFVIVSIQ</sequence>
<dbReference type="PRINTS" id="PR01021">
    <property type="entry name" value="OMPADOMAIN"/>
</dbReference>
<dbReference type="InterPro" id="IPR036737">
    <property type="entry name" value="OmpA-like_sf"/>
</dbReference>
<dbReference type="InterPro" id="IPR050330">
    <property type="entry name" value="Bact_OuterMem_StrucFunc"/>
</dbReference>
<dbReference type="InterPro" id="IPR006664">
    <property type="entry name" value="OMP_bac"/>
</dbReference>
<dbReference type="OrthoDB" id="9809364at2"/>
<dbReference type="InterPro" id="IPR006665">
    <property type="entry name" value="OmpA-like"/>
</dbReference>
<dbReference type="GO" id="GO:0009279">
    <property type="term" value="C:cell outer membrane"/>
    <property type="evidence" value="ECO:0007669"/>
    <property type="project" value="UniProtKB-SubCell"/>
</dbReference>
<proteinExistence type="predicted"/>
<dbReference type="CDD" id="cd07185">
    <property type="entry name" value="OmpA_C-like"/>
    <property type="match status" value="1"/>
</dbReference>
<evidence type="ECO:0000259" key="6">
    <source>
        <dbReference type="PROSITE" id="PS51123"/>
    </source>
</evidence>
<dbReference type="AlphaFoldDB" id="A0A4Y4AZT9"/>
<evidence type="ECO:0000256" key="2">
    <source>
        <dbReference type="ARBA" id="ARBA00023136"/>
    </source>
</evidence>
<name>A0A4Y4AZT9_9FLAO</name>
<feature type="domain" description="OmpA-like" evidence="6">
    <location>
        <begin position="526"/>
        <end position="648"/>
    </location>
</feature>
<dbReference type="STRING" id="983.SAMN05443543_1028"/>
<dbReference type="Gene3D" id="2.60.40.10">
    <property type="entry name" value="Immunoglobulins"/>
    <property type="match status" value="1"/>
</dbReference>
<protein>
    <submittedName>
        <fullName evidence="7">Cell envelope biogenesis protein OmpA</fullName>
    </submittedName>
</protein>
<evidence type="ECO:0000256" key="5">
    <source>
        <dbReference type="SAM" id="SignalP"/>
    </source>
</evidence>
<reference evidence="7 8" key="1">
    <citation type="submission" date="2019-06" db="EMBL/GenBank/DDBJ databases">
        <title>Whole genome shotgun sequence of Flavobacterium flevense NBRC 14960.</title>
        <authorList>
            <person name="Hosoyama A."/>
            <person name="Uohara A."/>
            <person name="Ohji S."/>
            <person name="Ichikawa N."/>
        </authorList>
    </citation>
    <scope>NUCLEOTIDE SEQUENCE [LARGE SCALE GENOMIC DNA]</scope>
    <source>
        <strain evidence="7 8">NBRC 14960</strain>
    </source>
</reference>
<evidence type="ECO:0000256" key="3">
    <source>
        <dbReference type="ARBA" id="ARBA00023237"/>
    </source>
</evidence>
<dbReference type="InterPro" id="IPR013783">
    <property type="entry name" value="Ig-like_fold"/>
</dbReference>
<keyword evidence="2 4" id="KW-0472">Membrane</keyword>
<evidence type="ECO:0000256" key="1">
    <source>
        <dbReference type="ARBA" id="ARBA00004442"/>
    </source>
</evidence>
<dbReference type="PANTHER" id="PTHR30329">
    <property type="entry name" value="STATOR ELEMENT OF FLAGELLAR MOTOR COMPLEX"/>
    <property type="match status" value="1"/>
</dbReference>
<dbReference type="Pfam" id="PF00691">
    <property type="entry name" value="OmpA"/>
    <property type="match status" value="1"/>
</dbReference>
<dbReference type="Gene3D" id="3.30.1330.60">
    <property type="entry name" value="OmpA-like domain"/>
    <property type="match status" value="1"/>
</dbReference>
<accession>A0A4Y4AZT9</accession>
<gene>
    <name evidence="7" type="ORF">FFL01_32900</name>
</gene>
<dbReference type="SUPFAM" id="SSF103088">
    <property type="entry name" value="OmpA-like"/>
    <property type="match status" value="1"/>
</dbReference>
<dbReference type="RefSeq" id="WP_073241905.1">
    <property type="nucleotide sequence ID" value="NZ_BJNP01000064.1"/>
</dbReference>
<comment type="caution">
    <text evidence="7">The sequence shown here is derived from an EMBL/GenBank/DDBJ whole genome shotgun (WGS) entry which is preliminary data.</text>
</comment>
<dbReference type="Gene3D" id="1.25.40.10">
    <property type="entry name" value="Tetratricopeptide repeat domain"/>
    <property type="match status" value="1"/>
</dbReference>
<feature type="chain" id="PRO_5022837930" evidence="5">
    <location>
        <begin position="21"/>
        <end position="648"/>
    </location>
</feature>